<evidence type="ECO:0000256" key="1">
    <source>
        <dbReference type="ARBA" id="ARBA00022723"/>
    </source>
</evidence>
<dbReference type="PROSITE" id="PS00028">
    <property type="entry name" value="ZINC_FINGER_C2H2_1"/>
    <property type="match status" value="5"/>
</dbReference>
<dbReference type="SUPFAM" id="SSF57667">
    <property type="entry name" value="beta-beta-alpha zinc fingers"/>
    <property type="match status" value="5"/>
</dbReference>
<dbReference type="Pfam" id="PF23561">
    <property type="entry name" value="zf-C2H2_15"/>
    <property type="match status" value="1"/>
</dbReference>
<dbReference type="PANTHER" id="PTHR19818">
    <property type="entry name" value="ZINC FINGER PROTEIN ZIC AND GLI"/>
    <property type="match status" value="1"/>
</dbReference>
<gene>
    <name evidence="8" type="ORF">AYI68_g1997</name>
</gene>
<keyword evidence="1" id="KW-0479">Metal-binding</keyword>
<keyword evidence="3 5" id="KW-0863">Zinc-finger</keyword>
<sequence>MERHELKDEYFSLELPPLKDPTSNDSFSKVLPSFESLGFNRDFKDLKFCCYCLKNFLKKIKSKSYYQDQFINSYDSPIQSSNVSSDPLVSDPLCLPNSILSQIPTSPIPNPKALLNLPHFAHNSIQHNQTKQSLATTPSSTGPSSAKTEEFIYNNEKRSFPNSPVNSDSEREEDFKKIKLEPDPQTPIPSSPTKIKSGSSHLCMWLKCNKSFDCAEDLLFHLYQLHVKEVESSSEKTEQLLKLILEIVSKAGDVNVYNQKSPPSSPASSFYSNDSIIHPIDPHCDSEIKCEWTKCSESKSNTLDLIKHVLFKHMQSQEFKCLWLDCTTSSNSLIGITNHISDLHIGYGKKYYTCQWSDCKRQSKPFSQRQRIIRHVQMHTGYKPFVCSSCDKRFLEVHIKDQHVRTHTGERPFFCKINGCNKNFATSSALKIHNRTHTGERPYVCNFPGCDKRFAESSNLVKHLRVHTGERPFHCIQPSCSKAFSRPDQLSRHLKIHK</sequence>
<dbReference type="GO" id="GO:0005634">
    <property type="term" value="C:nucleus"/>
    <property type="evidence" value="ECO:0007669"/>
    <property type="project" value="UniProtKB-ARBA"/>
</dbReference>
<evidence type="ECO:0000256" key="4">
    <source>
        <dbReference type="ARBA" id="ARBA00022833"/>
    </source>
</evidence>
<reference evidence="8 9" key="1">
    <citation type="journal article" date="2016" name="Mol. Biol. Evol.">
        <title>Genome-Wide Survey of Gut Fungi (Harpellales) Reveals the First Horizontally Transferred Ubiquitin Gene from a Mosquito Host.</title>
        <authorList>
            <person name="Wang Y."/>
            <person name="White M.M."/>
            <person name="Kvist S."/>
            <person name="Moncalvo J.M."/>
        </authorList>
    </citation>
    <scope>NUCLEOTIDE SEQUENCE [LARGE SCALE GENOMIC DNA]</scope>
    <source>
        <strain evidence="8 9">ALG-7-W6</strain>
    </source>
</reference>
<dbReference type="EMBL" id="LSSL01000727">
    <property type="protein sequence ID" value="OLY83843.1"/>
    <property type="molecule type" value="Genomic_DNA"/>
</dbReference>
<dbReference type="GO" id="GO:0000978">
    <property type="term" value="F:RNA polymerase II cis-regulatory region sequence-specific DNA binding"/>
    <property type="evidence" value="ECO:0007669"/>
    <property type="project" value="TreeGrafter"/>
</dbReference>
<dbReference type="GO" id="GO:0045944">
    <property type="term" value="P:positive regulation of transcription by RNA polymerase II"/>
    <property type="evidence" value="ECO:0007669"/>
    <property type="project" value="UniProtKB-ARBA"/>
</dbReference>
<proteinExistence type="predicted"/>
<evidence type="ECO:0000256" key="5">
    <source>
        <dbReference type="PROSITE-ProRule" id="PRU00042"/>
    </source>
</evidence>
<dbReference type="FunFam" id="3.30.160.60:FF:000100">
    <property type="entry name" value="Zinc finger 45-like"/>
    <property type="match status" value="1"/>
</dbReference>
<keyword evidence="9" id="KW-1185">Reference proteome</keyword>
<dbReference type="SMART" id="SM00355">
    <property type="entry name" value="ZnF_C2H2"/>
    <property type="match status" value="8"/>
</dbReference>
<accession>A0A1R0H433</accession>
<dbReference type="InterPro" id="IPR056436">
    <property type="entry name" value="Znf-C2H2_ZIC1-5/GLI1-3-like"/>
</dbReference>
<dbReference type="FunFam" id="3.30.160.60:FF:000125">
    <property type="entry name" value="Putative zinc finger protein 143"/>
    <property type="match status" value="2"/>
</dbReference>
<feature type="domain" description="C2H2-type" evidence="7">
    <location>
        <begin position="352"/>
        <end position="384"/>
    </location>
</feature>
<feature type="domain" description="C2H2-type" evidence="7">
    <location>
        <begin position="201"/>
        <end position="231"/>
    </location>
</feature>
<feature type="domain" description="C2H2-type" evidence="7">
    <location>
        <begin position="413"/>
        <end position="442"/>
    </location>
</feature>
<feature type="domain" description="C2H2-type" evidence="7">
    <location>
        <begin position="385"/>
        <end position="412"/>
    </location>
</feature>
<dbReference type="InterPro" id="IPR013087">
    <property type="entry name" value="Znf_C2H2_type"/>
</dbReference>
<dbReference type="STRING" id="133383.A0A1R0H433"/>
<dbReference type="GO" id="GO:0008270">
    <property type="term" value="F:zinc ion binding"/>
    <property type="evidence" value="ECO:0007669"/>
    <property type="project" value="UniProtKB-KW"/>
</dbReference>
<dbReference type="PROSITE" id="PS50157">
    <property type="entry name" value="ZINC_FINGER_C2H2_2"/>
    <property type="match status" value="6"/>
</dbReference>
<feature type="region of interest" description="Disordered" evidence="6">
    <location>
        <begin position="127"/>
        <end position="193"/>
    </location>
</feature>
<dbReference type="OrthoDB" id="3437960at2759"/>
<dbReference type="Gene3D" id="3.30.160.60">
    <property type="entry name" value="Classic Zinc Finger"/>
    <property type="match status" value="5"/>
</dbReference>
<evidence type="ECO:0000256" key="6">
    <source>
        <dbReference type="SAM" id="MobiDB-lite"/>
    </source>
</evidence>
<dbReference type="InterPro" id="IPR036236">
    <property type="entry name" value="Znf_C2H2_sf"/>
</dbReference>
<dbReference type="PANTHER" id="PTHR19818:SF139">
    <property type="entry name" value="PAIR-RULE PROTEIN ODD-PAIRED"/>
    <property type="match status" value="1"/>
</dbReference>
<name>A0A1R0H433_9FUNG</name>
<organism evidence="8 9">
    <name type="scientific">Smittium mucronatum</name>
    <dbReference type="NCBI Taxonomy" id="133383"/>
    <lineage>
        <taxon>Eukaryota</taxon>
        <taxon>Fungi</taxon>
        <taxon>Fungi incertae sedis</taxon>
        <taxon>Zoopagomycota</taxon>
        <taxon>Kickxellomycotina</taxon>
        <taxon>Harpellomycetes</taxon>
        <taxon>Harpellales</taxon>
        <taxon>Legeriomycetaceae</taxon>
        <taxon>Smittium</taxon>
    </lineage>
</organism>
<keyword evidence="4" id="KW-0862">Zinc</keyword>
<feature type="domain" description="C2H2-type" evidence="7">
    <location>
        <begin position="473"/>
        <end position="498"/>
    </location>
</feature>
<evidence type="ECO:0000313" key="9">
    <source>
        <dbReference type="Proteomes" id="UP000187455"/>
    </source>
</evidence>
<evidence type="ECO:0000256" key="2">
    <source>
        <dbReference type="ARBA" id="ARBA00022737"/>
    </source>
</evidence>
<evidence type="ECO:0000259" key="7">
    <source>
        <dbReference type="PROSITE" id="PS50157"/>
    </source>
</evidence>
<keyword evidence="2" id="KW-0677">Repeat</keyword>
<dbReference type="Proteomes" id="UP000187455">
    <property type="component" value="Unassembled WGS sequence"/>
</dbReference>
<protein>
    <submittedName>
        <fullName evidence="8">Zinc finger protein 143</fullName>
    </submittedName>
</protein>
<evidence type="ECO:0000313" key="8">
    <source>
        <dbReference type="EMBL" id="OLY83843.1"/>
    </source>
</evidence>
<feature type="domain" description="C2H2-type" evidence="7">
    <location>
        <begin position="443"/>
        <end position="472"/>
    </location>
</feature>
<dbReference type="InterPro" id="IPR048420">
    <property type="entry name" value="Zap1-like_Znf1"/>
</dbReference>
<feature type="compositionally biased region" description="Basic and acidic residues" evidence="6">
    <location>
        <begin position="147"/>
        <end position="159"/>
    </location>
</feature>
<evidence type="ECO:0000256" key="3">
    <source>
        <dbReference type="ARBA" id="ARBA00022771"/>
    </source>
</evidence>
<dbReference type="InterPro" id="IPR050329">
    <property type="entry name" value="GLI_C2H2-zinc-finger"/>
</dbReference>
<dbReference type="AlphaFoldDB" id="A0A1R0H433"/>
<dbReference type="GO" id="GO:0000981">
    <property type="term" value="F:DNA-binding transcription factor activity, RNA polymerase II-specific"/>
    <property type="evidence" value="ECO:0007669"/>
    <property type="project" value="TreeGrafter"/>
</dbReference>
<feature type="compositionally biased region" description="Low complexity" evidence="6">
    <location>
        <begin position="135"/>
        <end position="146"/>
    </location>
</feature>
<feature type="compositionally biased region" description="Basic and acidic residues" evidence="6">
    <location>
        <begin position="173"/>
        <end position="182"/>
    </location>
</feature>
<comment type="caution">
    <text evidence="8">The sequence shown here is derived from an EMBL/GenBank/DDBJ whole genome shotgun (WGS) entry which is preliminary data.</text>
</comment>
<dbReference type="Pfam" id="PF00096">
    <property type="entry name" value="zf-C2H2"/>
    <property type="match status" value="3"/>
</dbReference>
<dbReference type="Pfam" id="PF21816">
    <property type="entry name" value="Zap1_zf1"/>
    <property type="match status" value="1"/>
</dbReference>